<dbReference type="InterPro" id="IPR005905">
    <property type="entry name" value="D_ala_D_ala"/>
</dbReference>
<dbReference type="GO" id="GO:0009252">
    <property type="term" value="P:peptidoglycan biosynthetic process"/>
    <property type="evidence" value="ECO:0007669"/>
    <property type="project" value="UniProtKB-UniRule"/>
</dbReference>
<dbReference type="SUPFAM" id="SSF56059">
    <property type="entry name" value="Glutathione synthetase ATP-binding domain-like"/>
    <property type="match status" value="1"/>
</dbReference>
<dbReference type="GO" id="GO:0008716">
    <property type="term" value="F:D-alanine-D-alanine ligase activity"/>
    <property type="evidence" value="ECO:0007669"/>
    <property type="project" value="UniProtKB-UniRule"/>
</dbReference>
<dbReference type="Gene3D" id="3.40.50.20">
    <property type="match status" value="1"/>
</dbReference>
<feature type="binding site" evidence="6">
    <location>
        <position position="280"/>
    </location>
    <ligand>
        <name>Mg(2+)</name>
        <dbReference type="ChEBI" id="CHEBI:18420"/>
        <label>2</label>
    </ligand>
</feature>
<sequence length="320" mass="33444">MTDTRATRTAVVLAGGISHERDVSLRSGRRVADSLLARGHRVSMREPDSSLLAFLEATAPDLVWPALHGASGEDGSLRALLDAQGIAYVGSEAAAAQLAWHKPTAKVLVSRAGFNTPDSVTLPRETFRELGATQVLDGVLKHLGTSLVVKPAMGGSAQGVTVVAEASDLPRAVVDAYTYGDIALIEKEVLGTEVSVGVIDTGEGPFALPAVEIVPRSGVYSFEARYSAGETQFFTPARLDESVAAAASEAALAIHQTLGLRHLSRIDLIIDASGAPWFLEANVMPGLTETSLVPQAIVAAGLDLGSVYEALGEVAIRDAR</sequence>
<keyword evidence="6" id="KW-0479">Metal-binding</keyword>
<evidence type="ECO:0000256" key="5">
    <source>
        <dbReference type="PIRSR" id="PIRSR039102-1"/>
    </source>
</evidence>
<keyword evidence="4" id="KW-0133">Cell shape</keyword>
<evidence type="ECO:0000256" key="2">
    <source>
        <dbReference type="ARBA" id="ARBA00022598"/>
    </source>
</evidence>
<keyword evidence="7" id="KW-0547">Nucleotide-binding</keyword>
<comment type="subcellular location">
    <subcellularLocation>
        <location evidence="4">Cytoplasm</location>
    </subcellularLocation>
</comment>
<protein>
    <recommendedName>
        <fullName evidence="4">D-alanine--D-alanine ligase</fullName>
        <ecNumber evidence="4">6.3.2.4</ecNumber>
    </recommendedName>
    <alternativeName>
        <fullName evidence="4">D-Ala-D-Ala ligase</fullName>
    </alternativeName>
    <alternativeName>
        <fullName evidence="4">D-alanylalanine synthetase</fullName>
    </alternativeName>
</protein>
<evidence type="ECO:0000256" key="7">
    <source>
        <dbReference type="PROSITE-ProRule" id="PRU00409"/>
    </source>
</evidence>
<evidence type="ECO:0000256" key="1">
    <source>
        <dbReference type="ARBA" id="ARBA00010871"/>
    </source>
</evidence>
<dbReference type="NCBIfam" id="NF002378">
    <property type="entry name" value="PRK01372.1"/>
    <property type="match status" value="1"/>
</dbReference>
<dbReference type="InterPro" id="IPR016185">
    <property type="entry name" value="PreATP-grasp_dom_sf"/>
</dbReference>
<dbReference type="Pfam" id="PF07478">
    <property type="entry name" value="Dala_Dala_lig_C"/>
    <property type="match status" value="1"/>
</dbReference>
<dbReference type="PANTHER" id="PTHR23132">
    <property type="entry name" value="D-ALANINE--D-ALANINE LIGASE"/>
    <property type="match status" value="1"/>
</dbReference>
<dbReference type="Proteomes" id="UP000256541">
    <property type="component" value="Unassembled WGS sequence"/>
</dbReference>
<dbReference type="EMBL" id="NBXB01000001">
    <property type="protein sequence ID" value="RFA17490.1"/>
    <property type="molecule type" value="Genomic_DNA"/>
</dbReference>
<feature type="binding site" evidence="6">
    <location>
        <position position="280"/>
    </location>
    <ligand>
        <name>Mg(2+)</name>
        <dbReference type="ChEBI" id="CHEBI:18420"/>
        <label>1</label>
    </ligand>
</feature>
<dbReference type="PROSITE" id="PS50975">
    <property type="entry name" value="ATP_GRASP"/>
    <property type="match status" value="1"/>
</dbReference>
<feature type="binding site" evidence="6">
    <location>
        <position position="267"/>
    </location>
    <ligand>
        <name>Mg(2+)</name>
        <dbReference type="ChEBI" id="CHEBI:18420"/>
        <label>1</label>
    </ligand>
</feature>
<comment type="pathway">
    <text evidence="4">Cell wall biogenesis; peptidoglycan biosynthesis.</text>
</comment>
<keyword evidence="4" id="KW-0573">Peptidoglycan synthesis</keyword>
<keyword evidence="3 4" id="KW-0961">Cell wall biogenesis/degradation</keyword>
<comment type="function">
    <text evidence="4">Cell wall formation.</text>
</comment>
<organism evidence="9 10">
    <name type="scientific">Subtercola boreus</name>
    <dbReference type="NCBI Taxonomy" id="120213"/>
    <lineage>
        <taxon>Bacteria</taxon>
        <taxon>Bacillati</taxon>
        <taxon>Actinomycetota</taxon>
        <taxon>Actinomycetes</taxon>
        <taxon>Micrococcales</taxon>
        <taxon>Microbacteriaceae</taxon>
        <taxon>Subtercola</taxon>
    </lineage>
</organism>
<comment type="similarity">
    <text evidence="1 4">Belongs to the D-alanine--D-alanine ligase family.</text>
</comment>
<dbReference type="InterPro" id="IPR011095">
    <property type="entry name" value="Dala_Dala_lig_C"/>
</dbReference>
<feature type="binding site" evidence="6">
    <location>
        <position position="282"/>
    </location>
    <ligand>
        <name>Mg(2+)</name>
        <dbReference type="ChEBI" id="CHEBI:18420"/>
        <label>2</label>
    </ligand>
</feature>
<dbReference type="InterPro" id="IPR011761">
    <property type="entry name" value="ATP-grasp"/>
</dbReference>
<feature type="active site" evidence="5">
    <location>
        <position position="20"/>
    </location>
</feature>
<comment type="cofactor">
    <cofactor evidence="6">
        <name>Mg(2+)</name>
        <dbReference type="ChEBI" id="CHEBI:18420"/>
    </cofactor>
    <cofactor evidence="6">
        <name>Mn(2+)</name>
        <dbReference type="ChEBI" id="CHEBI:29035"/>
    </cofactor>
    <text evidence="6">Binds 2 magnesium or manganese ions per subunit.</text>
</comment>
<dbReference type="GO" id="GO:0005737">
    <property type="term" value="C:cytoplasm"/>
    <property type="evidence" value="ECO:0007669"/>
    <property type="project" value="UniProtKB-SubCell"/>
</dbReference>
<dbReference type="OrthoDB" id="9813261at2"/>
<feature type="active site" evidence="5">
    <location>
        <position position="156"/>
    </location>
</feature>
<keyword evidence="7" id="KW-0067">ATP-binding</keyword>
<dbReference type="InterPro" id="IPR013815">
    <property type="entry name" value="ATP_grasp_subdomain_1"/>
</dbReference>
<gene>
    <name evidence="4" type="primary">ddl</name>
    <name evidence="9" type="ORF">B7R22_00330</name>
</gene>
<dbReference type="HAMAP" id="MF_00047">
    <property type="entry name" value="Dala_Dala_lig"/>
    <property type="match status" value="1"/>
</dbReference>
<dbReference type="AlphaFoldDB" id="A0A3E0W608"/>
<comment type="caution">
    <text evidence="9">The sequence shown here is derived from an EMBL/GenBank/DDBJ whole genome shotgun (WGS) entry which is preliminary data.</text>
</comment>
<keyword evidence="4" id="KW-0963">Cytoplasm</keyword>
<comment type="catalytic activity">
    <reaction evidence="4">
        <text>2 D-alanine + ATP = D-alanyl-D-alanine + ADP + phosphate + H(+)</text>
        <dbReference type="Rhea" id="RHEA:11224"/>
        <dbReference type="ChEBI" id="CHEBI:15378"/>
        <dbReference type="ChEBI" id="CHEBI:30616"/>
        <dbReference type="ChEBI" id="CHEBI:43474"/>
        <dbReference type="ChEBI" id="CHEBI:57416"/>
        <dbReference type="ChEBI" id="CHEBI:57822"/>
        <dbReference type="ChEBI" id="CHEBI:456216"/>
        <dbReference type="EC" id="6.3.2.4"/>
    </reaction>
</comment>
<dbReference type="GO" id="GO:0046872">
    <property type="term" value="F:metal ion binding"/>
    <property type="evidence" value="ECO:0007669"/>
    <property type="project" value="UniProtKB-KW"/>
</dbReference>
<keyword evidence="6" id="KW-0464">Manganese</keyword>
<feature type="active site" evidence="5">
    <location>
        <position position="291"/>
    </location>
</feature>
<evidence type="ECO:0000313" key="10">
    <source>
        <dbReference type="Proteomes" id="UP000256541"/>
    </source>
</evidence>
<evidence type="ECO:0000313" key="9">
    <source>
        <dbReference type="EMBL" id="RFA17490.1"/>
    </source>
</evidence>
<dbReference type="RefSeq" id="WP_116409848.1">
    <property type="nucleotide sequence ID" value="NZ_NBXB01000001.1"/>
</dbReference>
<dbReference type="Gene3D" id="3.30.470.20">
    <property type="entry name" value="ATP-grasp fold, B domain"/>
    <property type="match status" value="1"/>
</dbReference>
<dbReference type="GO" id="GO:0005524">
    <property type="term" value="F:ATP binding"/>
    <property type="evidence" value="ECO:0007669"/>
    <property type="project" value="UniProtKB-UniRule"/>
</dbReference>
<feature type="domain" description="ATP-grasp" evidence="8">
    <location>
        <begin position="106"/>
        <end position="313"/>
    </location>
</feature>
<reference evidence="9 10" key="1">
    <citation type="submission" date="2017-04" db="EMBL/GenBank/DDBJ databases">
        <title>Comparative genome analysis of Subtercola boreus.</title>
        <authorList>
            <person name="Cho Y.-J."/>
            <person name="Cho A."/>
            <person name="Kim O.-S."/>
            <person name="Lee J.-I."/>
        </authorList>
    </citation>
    <scope>NUCLEOTIDE SEQUENCE [LARGE SCALE GENOMIC DNA]</scope>
    <source>
        <strain evidence="9 10">P27479</strain>
    </source>
</reference>
<keyword evidence="6" id="KW-0460">Magnesium</keyword>
<dbReference type="PANTHER" id="PTHR23132:SF23">
    <property type="entry name" value="D-ALANINE--D-ALANINE LIGASE B"/>
    <property type="match status" value="1"/>
</dbReference>
<dbReference type="EC" id="6.3.2.4" evidence="4"/>
<dbReference type="GO" id="GO:0071555">
    <property type="term" value="P:cell wall organization"/>
    <property type="evidence" value="ECO:0007669"/>
    <property type="project" value="UniProtKB-KW"/>
</dbReference>
<evidence type="ECO:0000256" key="3">
    <source>
        <dbReference type="ARBA" id="ARBA00023316"/>
    </source>
</evidence>
<evidence type="ECO:0000259" key="8">
    <source>
        <dbReference type="PROSITE" id="PS50975"/>
    </source>
</evidence>
<dbReference type="Gene3D" id="3.30.1490.20">
    <property type="entry name" value="ATP-grasp fold, A domain"/>
    <property type="match status" value="1"/>
</dbReference>
<evidence type="ECO:0000256" key="4">
    <source>
        <dbReference type="HAMAP-Rule" id="MF_00047"/>
    </source>
</evidence>
<dbReference type="UniPathway" id="UPA00219"/>
<proteinExistence type="inferred from homology"/>
<evidence type="ECO:0000256" key="6">
    <source>
        <dbReference type="PIRSR" id="PIRSR039102-3"/>
    </source>
</evidence>
<keyword evidence="2 4" id="KW-0436">Ligase</keyword>
<name>A0A3E0W608_9MICO</name>
<dbReference type="GO" id="GO:0008360">
    <property type="term" value="P:regulation of cell shape"/>
    <property type="evidence" value="ECO:0007669"/>
    <property type="project" value="UniProtKB-KW"/>
</dbReference>
<dbReference type="PIRSF" id="PIRSF039102">
    <property type="entry name" value="Ddl/VanB"/>
    <property type="match status" value="1"/>
</dbReference>
<dbReference type="SUPFAM" id="SSF52440">
    <property type="entry name" value="PreATP-grasp domain"/>
    <property type="match status" value="1"/>
</dbReference>
<accession>A0A3E0W608</accession>